<name>A0AAV7ZAF4_9EUKA</name>
<feature type="region of interest" description="Disordered" evidence="2">
    <location>
        <begin position="103"/>
        <end position="225"/>
    </location>
</feature>
<feature type="compositionally biased region" description="Basic residues" evidence="2">
    <location>
        <begin position="340"/>
        <end position="351"/>
    </location>
</feature>
<dbReference type="EMBL" id="JANTQA010000036">
    <property type="protein sequence ID" value="KAJ3436674.1"/>
    <property type="molecule type" value="Genomic_DNA"/>
</dbReference>
<organism evidence="3 4">
    <name type="scientific">Anaeramoeba flamelloides</name>
    <dbReference type="NCBI Taxonomy" id="1746091"/>
    <lineage>
        <taxon>Eukaryota</taxon>
        <taxon>Metamonada</taxon>
        <taxon>Anaeramoebidae</taxon>
        <taxon>Anaeramoeba</taxon>
    </lineage>
</organism>
<protein>
    <submittedName>
        <fullName evidence="3">Uncharacterized protein</fullName>
    </submittedName>
</protein>
<sequence length="482" mass="56982">MTSTTVKQNTHPRGFFLKSYESTILRILQKNNKSYYQMLTTYEKDFNDKKHKQTIQKQLINNCGSRSTTNNSNQNKNKTGSVNNEEIAVLQLKKENENLLNTQSVLKKRLKTKKTKKTTPTKSEQKNVQLPKSQKKKRAFKKTVSVQEMRTNFDPKQNTNSKFKKDLKPKHSKSSQNLFELKKGKRKLIRRVQKPRSPKSKSQPNANQKTKKKRKRTREEQLKMERELRDEVSQLEKELKLKENRLRDLRIKQKTKILKMNSPSLQKNKNQSVKGRLRDLSNKANNLDKKNKVNKQLRTRTLPKPLTTKDLIALKQMFQKSEIKDTNEIIKENKEFIAIQKRKPKRKKKSKSGPSKKTNKRNKKKLLRLKESFQLHEEEGTLLVNKLENQEKIKNNLESQLEKQRLESSQVEKNVQKMLELNEKINKLLTTGSGFDEKQKNTQLLEKIKMNIKYYSNKNKNEKLMLEENKKKLIELQNSKNM</sequence>
<evidence type="ECO:0000313" key="3">
    <source>
        <dbReference type="EMBL" id="KAJ3436674.1"/>
    </source>
</evidence>
<proteinExistence type="predicted"/>
<feature type="compositionally biased region" description="Polar residues" evidence="2">
    <location>
        <begin position="144"/>
        <end position="161"/>
    </location>
</feature>
<feature type="compositionally biased region" description="Basic residues" evidence="2">
    <location>
        <begin position="106"/>
        <end position="119"/>
    </location>
</feature>
<feature type="compositionally biased region" description="Low complexity" evidence="2">
    <location>
        <begin position="67"/>
        <end position="79"/>
    </location>
</feature>
<feature type="region of interest" description="Disordered" evidence="2">
    <location>
        <begin position="336"/>
        <end position="366"/>
    </location>
</feature>
<keyword evidence="1" id="KW-0175">Coiled coil</keyword>
<feature type="coiled-coil region" evidence="1">
    <location>
        <begin position="384"/>
        <end position="421"/>
    </location>
</feature>
<dbReference type="AlphaFoldDB" id="A0AAV7ZAF4"/>
<evidence type="ECO:0000256" key="1">
    <source>
        <dbReference type="SAM" id="Coils"/>
    </source>
</evidence>
<evidence type="ECO:0000256" key="2">
    <source>
        <dbReference type="SAM" id="MobiDB-lite"/>
    </source>
</evidence>
<accession>A0AAV7ZAF4</accession>
<feature type="region of interest" description="Disordered" evidence="2">
    <location>
        <begin position="62"/>
        <end position="82"/>
    </location>
</feature>
<comment type="caution">
    <text evidence="3">The sequence shown here is derived from an EMBL/GenBank/DDBJ whole genome shotgun (WGS) entry which is preliminary data.</text>
</comment>
<feature type="compositionally biased region" description="Basic residues" evidence="2">
    <location>
        <begin position="357"/>
        <end position="366"/>
    </location>
</feature>
<reference evidence="3" key="1">
    <citation type="submission" date="2022-08" db="EMBL/GenBank/DDBJ databases">
        <title>Novel sulphate-reducing endosymbionts in the free-living metamonad Anaeramoeba.</title>
        <authorList>
            <person name="Jerlstrom-Hultqvist J."/>
            <person name="Cepicka I."/>
            <person name="Gallot-Lavallee L."/>
            <person name="Salas-Leiva D."/>
            <person name="Curtis B.A."/>
            <person name="Zahonova K."/>
            <person name="Pipaliya S."/>
            <person name="Dacks J."/>
            <person name="Roger A.J."/>
        </authorList>
    </citation>
    <scope>NUCLEOTIDE SEQUENCE</scope>
    <source>
        <strain evidence="3">Busselton2</strain>
    </source>
</reference>
<feature type="compositionally biased region" description="Basic residues" evidence="2">
    <location>
        <begin position="183"/>
        <end position="199"/>
    </location>
</feature>
<dbReference type="Proteomes" id="UP001146793">
    <property type="component" value="Unassembled WGS sequence"/>
</dbReference>
<evidence type="ECO:0000313" key="4">
    <source>
        <dbReference type="Proteomes" id="UP001146793"/>
    </source>
</evidence>
<gene>
    <name evidence="3" type="ORF">M0812_18735</name>
</gene>